<sequence>MFLPIIFFATIVAVESLSCAGGQLTSKQRKDILRQNNKLRAELIRGKQVNKDGRYMPRGKNMLKLKWSCELERSAQQWANQCVFGHSPRDQRNGVGENVYAYWSSASVESLRNTAGTDAGESWWSELPKLYKDNPSNNLTYKVSGQGILHFTQMAWGKTHSIGCGIATNCDGGRTLIVICHYKPNGNMINELIYELGEPCKRSSDCSTKKCSTKSGLCLK</sequence>
<comment type="caution">
    <text evidence="3">The sequence shown here is derived from an EMBL/GenBank/DDBJ whole genome shotgun (WGS) entry which is preliminary data.</text>
</comment>
<keyword evidence="4" id="KW-1185">Reference proteome</keyword>
<feature type="signal peptide" evidence="1">
    <location>
        <begin position="1"/>
        <end position="16"/>
    </location>
</feature>
<evidence type="ECO:0000256" key="1">
    <source>
        <dbReference type="SAM" id="SignalP"/>
    </source>
</evidence>
<dbReference type="GO" id="GO:0005576">
    <property type="term" value="C:extracellular region"/>
    <property type="evidence" value="ECO:0007669"/>
    <property type="project" value="InterPro"/>
</dbReference>
<dbReference type="PANTHER" id="PTHR10334">
    <property type="entry name" value="CYSTEINE-RICH SECRETORY PROTEIN-RELATED"/>
    <property type="match status" value="1"/>
</dbReference>
<dbReference type="Proteomes" id="UP000746747">
    <property type="component" value="Unassembled WGS sequence"/>
</dbReference>
<dbReference type="Pfam" id="PF00188">
    <property type="entry name" value="CAP"/>
    <property type="match status" value="1"/>
</dbReference>
<evidence type="ECO:0000313" key="4">
    <source>
        <dbReference type="Proteomes" id="UP000746747"/>
    </source>
</evidence>
<dbReference type="InterPro" id="IPR035940">
    <property type="entry name" value="CAP_sf"/>
</dbReference>
<name>A0A8J2MJE4_9BILA</name>
<dbReference type="EMBL" id="CAKAEH010000511">
    <property type="protein sequence ID" value="CAG9531210.1"/>
    <property type="molecule type" value="Genomic_DNA"/>
</dbReference>
<dbReference type="PROSITE" id="PS01010">
    <property type="entry name" value="CRISP_2"/>
    <property type="match status" value="1"/>
</dbReference>
<accession>A0A8J2MJE4</accession>
<dbReference type="SUPFAM" id="SSF55797">
    <property type="entry name" value="PR-1-like"/>
    <property type="match status" value="1"/>
</dbReference>
<dbReference type="InterPro" id="IPR014044">
    <property type="entry name" value="CAP_dom"/>
</dbReference>
<dbReference type="InterPro" id="IPR018244">
    <property type="entry name" value="Allrgn_V5/Tpx1_CS"/>
</dbReference>
<dbReference type="AlphaFoldDB" id="A0A8J2MJE4"/>
<feature type="chain" id="PRO_5035196985" description="SCP domain-containing protein" evidence="1">
    <location>
        <begin position="17"/>
        <end position="220"/>
    </location>
</feature>
<dbReference type="OrthoDB" id="5874910at2759"/>
<dbReference type="PRINTS" id="PR00838">
    <property type="entry name" value="V5ALLERGEN"/>
</dbReference>
<keyword evidence="1" id="KW-0732">Signal</keyword>
<dbReference type="Gene3D" id="3.40.33.10">
    <property type="entry name" value="CAP"/>
    <property type="match status" value="1"/>
</dbReference>
<dbReference type="SMART" id="SM00198">
    <property type="entry name" value="SCP"/>
    <property type="match status" value="1"/>
</dbReference>
<dbReference type="InterPro" id="IPR002413">
    <property type="entry name" value="V5_allergen-like"/>
</dbReference>
<feature type="domain" description="SCP" evidence="2">
    <location>
        <begin position="27"/>
        <end position="190"/>
    </location>
</feature>
<protein>
    <recommendedName>
        <fullName evidence="2">SCP domain-containing protein</fullName>
    </recommendedName>
</protein>
<dbReference type="InterPro" id="IPR001283">
    <property type="entry name" value="CRISP-related"/>
</dbReference>
<dbReference type="CDD" id="cd05380">
    <property type="entry name" value="CAP_euk"/>
    <property type="match status" value="1"/>
</dbReference>
<reference evidence="3" key="1">
    <citation type="submission" date="2021-09" db="EMBL/GenBank/DDBJ databases">
        <authorList>
            <consortium name="Pathogen Informatics"/>
        </authorList>
    </citation>
    <scope>NUCLEOTIDE SEQUENCE</scope>
</reference>
<organism evidence="3 4">
    <name type="scientific">Cercopithifilaria johnstoni</name>
    <dbReference type="NCBI Taxonomy" id="2874296"/>
    <lineage>
        <taxon>Eukaryota</taxon>
        <taxon>Metazoa</taxon>
        <taxon>Ecdysozoa</taxon>
        <taxon>Nematoda</taxon>
        <taxon>Chromadorea</taxon>
        <taxon>Rhabditida</taxon>
        <taxon>Spirurina</taxon>
        <taxon>Spiruromorpha</taxon>
        <taxon>Filarioidea</taxon>
        <taxon>Onchocercidae</taxon>
        <taxon>Cercopithifilaria</taxon>
    </lineage>
</organism>
<gene>
    <name evidence="3" type="ORF">CJOHNSTONI_LOCUS1629</name>
</gene>
<evidence type="ECO:0000313" key="3">
    <source>
        <dbReference type="EMBL" id="CAG9531210.1"/>
    </source>
</evidence>
<evidence type="ECO:0000259" key="2">
    <source>
        <dbReference type="SMART" id="SM00198"/>
    </source>
</evidence>
<dbReference type="PRINTS" id="PR00837">
    <property type="entry name" value="V5TPXLIKE"/>
</dbReference>
<proteinExistence type="predicted"/>